<accession>A0A5C7DUE3</accession>
<organism evidence="3 4">
    <name type="scientific">Campylobacter volucris</name>
    <dbReference type="NCBI Taxonomy" id="1031542"/>
    <lineage>
        <taxon>Bacteria</taxon>
        <taxon>Pseudomonadati</taxon>
        <taxon>Campylobacterota</taxon>
        <taxon>Epsilonproteobacteria</taxon>
        <taxon>Campylobacterales</taxon>
        <taxon>Campylobacteraceae</taxon>
        <taxon>Campylobacter</taxon>
    </lineage>
</organism>
<proteinExistence type="predicted"/>
<dbReference type="Proteomes" id="UP000321629">
    <property type="component" value="Unassembled WGS sequence"/>
</dbReference>
<dbReference type="InterPro" id="IPR013740">
    <property type="entry name" value="Redoxin"/>
</dbReference>
<comment type="caution">
    <text evidence="3">The sequence shown here is derived from an EMBL/GenBank/DDBJ whole genome shotgun (WGS) entry which is preliminary data.</text>
</comment>
<dbReference type="Gene3D" id="3.40.30.10">
    <property type="entry name" value="Glutaredoxin"/>
    <property type="match status" value="1"/>
</dbReference>
<reference evidence="3 4" key="1">
    <citation type="submission" date="2019-07" db="EMBL/GenBank/DDBJ databases">
        <title>Rapid identification of Enteric Bacteria from Whole Genome Sequences (WGS) using Average Nucleotide Identity (ANI).</title>
        <authorList>
            <person name="Lane C."/>
        </authorList>
    </citation>
    <scope>NUCLEOTIDE SEQUENCE [LARGE SCALE GENOMIC DNA]</scope>
    <source>
        <strain evidence="3 4">2016D-0084</strain>
    </source>
</reference>
<protein>
    <submittedName>
        <fullName evidence="3">TlpA family protein disulfide reductase</fullName>
    </submittedName>
</protein>
<dbReference type="InterPro" id="IPR036249">
    <property type="entry name" value="Thioredoxin-like_sf"/>
</dbReference>
<name>A0A5C7DUE3_9BACT</name>
<evidence type="ECO:0000313" key="3">
    <source>
        <dbReference type="EMBL" id="TXE89112.1"/>
    </source>
</evidence>
<dbReference type="InterPro" id="IPR013766">
    <property type="entry name" value="Thioredoxin_domain"/>
</dbReference>
<gene>
    <name evidence="3" type="ORF">FPD38_02310</name>
</gene>
<dbReference type="PROSITE" id="PS51257">
    <property type="entry name" value="PROKAR_LIPOPROTEIN"/>
    <property type="match status" value="1"/>
</dbReference>
<dbReference type="SUPFAM" id="SSF52833">
    <property type="entry name" value="Thioredoxin-like"/>
    <property type="match status" value="1"/>
</dbReference>
<evidence type="ECO:0000256" key="1">
    <source>
        <dbReference type="SAM" id="SignalP"/>
    </source>
</evidence>
<dbReference type="CDD" id="cd02966">
    <property type="entry name" value="TlpA_like_family"/>
    <property type="match status" value="1"/>
</dbReference>
<feature type="chain" id="PRO_5022932315" evidence="1">
    <location>
        <begin position="21"/>
        <end position="163"/>
    </location>
</feature>
<dbReference type="EMBL" id="VOWJ01000014">
    <property type="protein sequence ID" value="TXE89112.1"/>
    <property type="molecule type" value="Genomic_DNA"/>
</dbReference>
<dbReference type="Pfam" id="PF08534">
    <property type="entry name" value="Redoxin"/>
    <property type="match status" value="1"/>
</dbReference>
<feature type="domain" description="Thioredoxin" evidence="2">
    <location>
        <begin position="12"/>
        <end position="162"/>
    </location>
</feature>
<dbReference type="PROSITE" id="PS51352">
    <property type="entry name" value="THIOREDOXIN_2"/>
    <property type="match status" value="1"/>
</dbReference>
<feature type="signal peptide" evidence="1">
    <location>
        <begin position="1"/>
        <end position="20"/>
    </location>
</feature>
<keyword evidence="1" id="KW-0732">Signal</keyword>
<evidence type="ECO:0000259" key="2">
    <source>
        <dbReference type="PROSITE" id="PS51352"/>
    </source>
</evidence>
<evidence type="ECO:0000313" key="4">
    <source>
        <dbReference type="Proteomes" id="UP000321629"/>
    </source>
</evidence>
<dbReference type="GO" id="GO:0016491">
    <property type="term" value="F:oxidoreductase activity"/>
    <property type="evidence" value="ECO:0007669"/>
    <property type="project" value="InterPro"/>
</dbReference>
<dbReference type="AlphaFoldDB" id="A0A5C7DUE3"/>
<sequence>MVVFKSFYFFLALILLSACNNDFKTLNSNVNYAFEYDGFKKTLNIKDFNTPYALFFFTQDCGVCKIEIPILNELYKERNFHFIAVLNGAKTLQEAQKIAKDKNLQLPLLYELKASDFLSKASGGIFGVPVIVFYDENGNLNEKFIGLTPKNILENKIKSLQKL</sequence>